<evidence type="ECO:0000256" key="2">
    <source>
        <dbReference type="SAM" id="Phobius"/>
    </source>
</evidence>
<dbReference type="AlphaFoldDB" id="A0A0V9UI55"/>
<feature type="transmembrane region" description="Helical" evidence="2">
    <location>
        <begin position="6"/>
        <end position="23"/>
    </location>
</feature>
<dbReference type="Proteomes" id="UP000053060">
    <property type="component" value="Unassembled WGS sequence"/>
</dbReference>
<protein>
    <submittedName>
        <fullName evidence="3">Uncharacterized protein</fullName>
    </submittedName>
</protein>
<sequence length="177" mass="19278">MSIWVPVVVAVVTGVVSWALVRLSRELTRRNLRTRITADLAIYNGLGDEFRKRPLRESVDARLWQLAAQSMPLAPGSRPKPRIRRILALVAVVLVAVGALVFVELVLGIREDDTARVALALLTGALVGFSIPGLSADPAELQERQLIRALRERRAMEQLQNGQSSSAGTPPDLAETA</sequence>
<name>A0A0V9UI55_9NOCA</name>
<feature type="compositionally biased region" description="Polar residues" evidence="1">
    <location>
        <begin position="158"/>
        <end position="168"/>
    </location>
</feature>
<keyword evidence="2" id="KW-0472">Membrane</keyword>
<proteinExistence type="predicted"/>
<dbReference type="PATRIC" id="fig|1441730.3.peg.3582"/>
<keyword evidence="2" id="KW-1133">Transmembrane helix</keyword>
<comment type="caution">
    <text evidence="3">The sequence shown here is derived from an EMBL/GenBank/DDBJ whole genome shotgun (WGS) entry which is preliminary data.</text>
</comment>
<evidence type="ECO:0000256" key="1">
    <source>
        <dbReference type="SAM" id="MobiDB-lite"/>
    </source>
</evidence>
<feature type="region of interest" description="Disordered" evidence="1">
    <location>
        <begin position="157"/>
        <end position="177"/>
    </location>
</feature>
<evidence type="ECO:0000313" key="3">
    <source>
        <dbReference type="EMBL" id="KSZ57683.1"/>
    </source>
</evidence>
<accession>A0A0V9UI55</accession>
<dbReference type="EMBL" id="AZXY01000008">
    <property type="protein sequence ID" value="KSZ57683.1"/>
    <property type="molecule type" value="Genomic_DNA"/>
</dbReference>
<evidence type="ECO:0000313" key="4">
    <source>
        <dbReference type="Proteomes" id="UP000053060"/>
    </source>
</evidence>
<feature type="transmembrane region" description="Helical" evidence="2">
    <location>
        <begin position="115"/>
        <end position="134"/>
    </location>
</feature>
<gene>
    <name evidence="3" type="ORF">Z045_17170</name>
</gene>
<feature type="transmembrane region" description="Helical" evidence="2">
    <location>
        <begin position="86"/>
        <end position="109"/>
    </location>
</feature>
<organism evidence="3 4">
    <name type="scientific">Rhodococcus pyridinivorans KG-16</name>
    <dbReference type="NCBI Taxonomy" id="1441730"/>
    <lineage>
        <taxon>Bacteria</taxon>
        <taxon>Bacillati</taxon>
        <taxon>Actinomycetota</taxon>
        <taxon>Actinomycetes</taxon>
        <taxon>Mycobacteriales</taxon>
        <taxon>Nocardiaceae</taxon>
        <taxon>Rhodococcus</taxon>
    </lineage>
</organism>
<keyword evidence="2" id="KW-0812">Transmembrane</keyword>
<reference evidence="4" key="1">
    <citation type="submission" date="2015-01" db="EMBL/GenBank/DDBJ databases">
        <title>Draft genome sequence of Rhodococcus pyridinivorans strain KG-16, a hydrocarbon-degrading bacterium.</title>
        <authorList>
            <person name="Aggarwal R.K."/>
            <person name="Dawar C."/>
        </authorList>
    </citation>
    <scope>NUCLEOTIDE SEQUENCE [LARGE SCALE GENOMIC DNA]</scope>
    <source>
        <strain evidence="4">KG-16</strain>
    </source>
</reference>
<dbReference type="RefSeq" id="WP_060652917.1">
    <property type="nucleotide sequence ID" value="NZ_AZXY01000008.1"/>
</dbReference>
<reference evidence="3 4" key="2">
    <citation type="journal article" date="2016" name="Genome Announc.">
        <title>Draft Genome Sequence of a Versatile Hydrocarbon-Degrading Bacterium, Rhodococcus pyridinivorans Strain KG-16, Collected from Oil Fields in India.</title>
        <authorList>
            <person name="Aggarwal R.K."/>
            <person name="Dawar C."/>
            <person name="Phanindranath R."/>
            <person name="Mutnuri L."/>
            <person name="Dayal A.M."/>
        </authorList>
    </citation>
    <scope>NUCLEOTIDE SEQUENCE [LARGE SCALE GENOMIC DNA]</scope>
    <source>
        <strain evidence="3 4">KG-16</strain>
    </source>
</reference>